<sequence length="141" mass="16130">MTAQEFAKLFIENYKRALLTKSKEIPVLQDERVRKEITDLALQVLNEMAGTLDLSNLKAQELQSLIEPVIWKVAKALEENLKEEIRKEMLDQHMEMGGALSKVIGKAQREIVESVSSKIEDAEKNISKTISDIAYQSERIW</sequence>
<gene>
    <name evidence="1" type="ORF">SAMN06265339_0671</name>
</gene>
<evidence type="ECO:0000313" key="1">
    <source>
        <dbReference type="EMBL" id="SMP08921.1"/>
    </source>
</evidence>
<proteinExistence type="predicted"/>
<name>A0ABY1NGA1_9BACT</name>
<comment type="caution">
    <text evidence="1">The sequence shown here is derived from an EMBL/GenBank/DDBJ whole genome shotgun (WGS) entry which is preliminary data.</text>
</comment>
<dbReference type="Proteomes" id="UP001157911">
    <property type="component" value="Unassembled WGS sequence"/>
</dbReference>
<dbReference type="RefSeq" id="WP_283400162.1">
    <property type="nucleotide sequence ID" value="NZ_FXUB01000001.1"/>
</dbReference>
<keyword evidence="2" id="KW-1185">Reference proteome</keyword>
<dbReference type="EMBL" id="FXUB01000001">
    <property type="protein sequence ID" value="SMP08921.1"/>
    <property type="molecule type" value="Genomic_DNA"/>
</dbReference>
<reference evidence="1 2" key="1">
    <citation type="submission" date="2017-05" db="EMBL/GenBank/DDBJ databases">
        <authorList>
            <person name="Varghese N."/>
            <person name="Submissions S."/>
        </authorList>
    </citation>
    <scope>NUCLEOTIDE SEQUENCE [LARGE SCALE GENOMIC DNA]</scope>
    <source>
        <strain evidence="1 2">DSM 15522</strain>
    </source>
</reference>
<evidence type="ECO:0000313" key="2">
    <source>
        <dbReference type="Proteomes" id="UP001157911"/>
    </source>
</evidence>
<organism evidence="1 2">
    <name type="scientific">Desulfurobacterium pacificum</name>
    <dbReference type="NCBI Taxonomy" id="240166"/>
    <lineage>
        <taxon>Bacteria</taxon>
        <taxon>Pseudomonadati</taxon>
        <taxon>Aquificota</taxon>
        <taxon>Aquificia</taxon>
        <taxon>Desulfurobacteriales</taxon>
        <taxon>Desulfurobacteriaceae</taxon>
        <taxon>Desulfurobacterium</taxon>
    </lineage>
</organism>
<accession>A0ABY1NGA1</accession>
<protein>
    <submittedName>
        <fullName evidence="1">Uncharacterized protein</fullName>
    </submittedName>
</protein>